<dbReference type="Proteomes" id="UP000749040">
    <property type="component" value="Unassembled WGS sequence"/>
</dbReference>
<feature type="transmembrane region" description="Helical" evidence="1">
    <location>
        <begin position="20"/>
        <end position="42"/>
    </location>
</feature>
<dbReference type="EMBL" id="JADKYB010000008">
    <property type="protein sequence ID" value="MBM9506135.1"/>
    <property type="molecule type" value="Genomic_DNA"/>
</dbReference>
<name>A0ABS2TV19_9ACTN</name>
<keyword evidence="1" id="KW-1133">Transmembrane helix</keyword>
<keyword evidence="3" id="KW-1185">Reference proteome</keyword>
<reference evidence="2 3" key="1">
    <citation type="submission" date="2021-01" db="EMBL/GenBank/DDBJ databases">
        <title>Streptomyces acididurans sp. nov., isolated from a peat swamp forest soil.</title>
        <authorList>
            <person name="Chantavorakit T."/>
            <person name="Duangmal K."/>
        </authorList>
    </citation>
    <scope>NUCLEOTIDE SEQUENCE [LARGE SCALE GENOMIC DNA]</scope>
    <source>
        <strain evidence="2 3">KK5PA1</strain>
    </source>
</reference>
<dbReference type="RefSeq" id="WP_205358004.1">
    <property type="nucleotide sequence ID" value="NZ_JADKYB010000008.1"/>
</dbReference>
<accession>A0ABS2TV19</accession>
<keyword evidence="1" id="KW-0812">Transmembrane</keyword>
<protein>
    <submittedName>
        <fullName evidence="2">Uncharacterized protein</fullName>
    </submittedName>
</protein>
<organism evidence="2 3">
    <name type="scientific">Actinacidiphila acididurans</name>
    <dbReference type="NCBI Taxonomy" id="2784346"/>
    <lineage>
        <taxon>Bacteria</taxon>
        <taxon>Bacillati</taxon>
        <taxon>Actinomycetota</taxon>
        <taxon>Actinomycetes</taxon>
        <taxon>Kitasatosporales</taxon>
        <taxon>Streptomycetaceae</taxon>
        <taxon>Actinacidiphila</taxon>
    </lineage>
</organism>
<evidence type="ECO:0000256" key="1">
    <source>
        <dbReference type="SAM" id="Phobius"/>
    </source>
</evidence>
<gene>
    <name evidence="2" type="ORF">ITX44_16560</name>
</gene>
<evidence type="ECO:0000313" key="3">
    <source>
        <dbReference type="Proteomes" id="UP000749040"/>
    </source>
</evidence>
<sequence>MTRMVLADAAHPQPGGGYDPVTVVVVLLVLAVAVLVLLLAAVSRRR</sequence>
<proteinExistence type="predicted"/>
<evidence type="ECO:0000313" key="2">
    <source>
        <dbReference type="EMBL" id="MBM9506135.1"/>
    </source>
</evidence>
<keyword evidence="1" id="KW-0472">Membrane</keyword>
<comment type="caution">
    <text evidence="2">The sequence shown here is derived from an EMBL/GenBank/DDBJ whole genome shotgun (WGS) entry which is preliminary data.</text>
</comment>